<evidence type="ECO:0000313" key="12">
    <source>
        <dbReference type="Proteomes" id="UP001165065"/>
    </source>
</evidence>
<keyword evidence="4 9" id="KW-0812">Transmembrane</keyword>
<protein>
    <recommendedName>
        <fullName evidence="13">Sidoreflexin</fullName>
    </recommendedName>
</protein>
<organism evidence="11 12">
    <name type="scientific">Triparma columacea</name>
    <dbReference type="NCBI Taxonomy" id="722753"/>
    <lineage>
        <taxon>Eukaryota</taxon>
        <taxon>Sar</taxon>
        <taxon>Stramenopiles</taxon>
        <taxon>Ochrophyta</taxon>
        <taxon>Bolidophyceae</taxon>
        <taxon>Parmales</taxon>
        <taxon>Triparmaceae</taxon>
        <taxon>Triparma</taxon>
    </lineage>
</organism>
<dbReference type="EMBL" id="BRYA01000390">
    <property type="protein sequence ID" value="GMI48405.1"/>
    <property type="molecule type" value="Genomic_DNA"/>
</dbReference>
<evidence type="ECO:0000256" key="7">
    <source>
        <dbReference type="ARBA" id="ARBA00023128"/>
    </source>
</evidence>
<dbReference type="PANTHER" id="PTHR11153:SF8">
    <property type="entry name" value="SIDEROFLEXIN-1"/>
    <property type="match status" value="1"/>
</dbReference>
<keyword evidence="6 9" id="KW-1133">Transmembrane helix</keyword>
<evidence type="ECO:0000256" key="4">
    <source>
        <dbReference type="ARBA" id="ARBA00022692"/>
    </source>
</evidence>
<name>A0A9W7GQK1_9STRA</name>
<evidence type="ECO:0000256" key="3">
    <source>
        <dbReference type="ARBA" id="ARBA00022448"/>
    </source>
</evidence>
<feature type="transmembrane region" description="Helical" evidence="9">
    <location>
        <begin position="316"/>
        <end position="336"/>
    </location>
</feature>
<keyword evidence="12" id="KW-1185">Reference proteome</keyword>
<evidence type="ECO:0000256" key="6">
    <source>
        <dbReference type="ARBA" id="ARBA00022989"/>
    </source>
</evidence>
<feature type="transmembrane region" description="Helical" evidence="9">
    <location>
        <begin position="191"/>
        <end position="209"/>
    </location>
</feature>
<feature type="chain" id="PRO_5040979875" description="Sidoreflexin" evidence="10">
    <location>
        <begin position="24"/>
        <end position="378"/>
    </location>
</feature>
<comment type="caution">
    <text evidence="11">The sequence shown here is derived from an EMBL/GenBank/DDBJ whole genome shotgun (WGS) entry which is preliminary data.</text>
</comment>
<dbReference type="InterPro" id="IPR004686">
    <property type="entry name" value="Mtc"/>
</dbReference>
<sequence length="378" mass="41541">MTSPSFSLVAAAAAAGITTCAVGAEFGQAFEDKEDCPDFVKSFKGQTRYNLDTFQGRFKNLFYAYNPLLMLKTSEYCLQGAKEIQELKERHRNGEDIMKGITKEENLRLWKLKQEVDSAIHPDTGEIVPEPFRMSGYVPFNGPICVFQVTSSSTLPIVFWNWANQSQNALVNYFNRNAASAMSDKTLMKSYTGAVFGAMTVAMGLATFVKRTFSPKKAARLLQFVTFPACVVASSMNCYIVRAPEMDVGVPVLDGQGNDILPGKLSKVAATKGVYETTASRAFLQIPVYFVPPLLTSMVPPLKAIITRTPSLSVPITTYLLLVSFGVGLPGACAVFPKISSVEFEELEEEFKEEVERRGGPKIVFGGEGDKAWFDRGL</sequence>
<keyword evidence="10" id="KW-0732">Signal</keyword>
<evidence type="ECO:0000256" key="9">
    <source>
        <dbReference type="SAM" id="Phobius"/>
    </source>
</evidence>
<dbReference type="PANTHER" id="PTHR11153">
    <property type="entry name" value="SIDEROFLEXIN"/>
    <property type="match status" value="1"/>
</dbReference>
<dbReference type="AlphaFoldDB" id="A0A9W7GQK1"/>
<evidence type="ECO:0000313" key="11">
    <source>
        <dbReference type="EMBL" id="GMI48405.1"/>
    </source>
</evidence>
<keyword evidence="3" id="KW-0813">Transport</keyword>
<accession>A0A9W7GQK1</accession>
<dbReference type="GO" id="GO:0015075">
    <property type="term" value="F:monoatomic ion transmembrane transporter activity"/>
    <property type="evidence" value="ECO:0007669"/>
    <property type="project" value="InterPro"/>
</dbReference>
<feature type="transmembrane region" description="Helical" evidence="9">
    <location>
        <begin position="221"/>
        <end position="242"/>
    </location>
</feature>
<keyword evidence="8 9" id="KW-0472">Membrane</keyword>
<dbReference type="OrthoDB" id="6608471at2759"/>
<dbReference type="Proteomes" id="UP001165065">
    <property type="component" value="Unassembled WGS sequence"/>
</dbReference>
<dbReference type="Pfam" id="PF03820">
    <property type="entry name" value="SFXNs"/>
    <property type="match status" value="1"/>
</dbReference>
<comment type="subcellular location">
    <subcellularLocation>
        <location evidence="1">Mitochondrion membrane</location>
        <topology evidence="1">Multi-pass membrane protein</topology>
    </subcellularLocation>
</comment>
<comment type="similarity">
    <text evidence="2">Belongs to the sideroflexin family.</text>
</comment>
<proteinExistence type="inferred from homology"/>
<gene>
    <name evidence="11" type="ORF">TrCOL_g8638</name>
</gene>
<feature type="signal peptide" evidence="10">
    <location>
        <begin position="1"/>
        <end position="23"/>
    </location>
</feature>
<evidence type="ECO:0000256" key="8">
    <source>
        <dbReference type="ARBA" id="ARBA00023136"/>
    </source>
</evidence>
<reference evidence="12" key="1">
    <citation type="journal article" date="2023" name="Commun. Biol.">
        <title>Genome analysis of Parmales, the sister group of diatoms, reveals the evolutionary specialization of diatoms from phago-mixotrophs to photoautotrophs.</title>
        <authorList>
            <person name="Ban H."/>
            <person name="Sato S."/>
            <person name="Yoshikawa S."/>
            <person name="Yamada K."/>
            <person name="Nakamura Y."/>
            <person name="Ichinomiya M."/>
            <person name="Sato N."/>
            <person name="Blanc-Mathieu R."/>
            <person name="Endo H."/>
            <person name="Kuwata A."/>
            <person name="Ogata H."/>
        </authorList>
    </citation>
    <scope>NUCLEOTIDE SEQUENCE [LARGE SCALE GENOMIC DNA]</scope>
</reference>
<evidence type="ECO:0000256" key="1">
    <source>
        <dbReference type="ARBA" id="ARBA00004225"/>
    </source>
</evidence>
<evidence type="ECO:0000256" key="10">
    <source>
        <dbReference type="SAM" id="SignalP"/>
    </source>
</evidence>
<dbReference type="GO" id="GO:0005743">
    <property type="term" value="C:mitochondrial inner membrane"/>
    <property type="evidence" value="ECO:0007669"/>
    <property type="project" value="TreeGrafter"/>
</dbReference>
<dbReference type="GO" id="GO:0140300">
    <property type="term" value="P:serine import into mitochondrion"/>
    <property type="evidence" value="ECO:0007669"/>
    <property type="project" value="TreeGrafter"/>
</dbReference>
<evidence type="ECO:0008006" key="13">
    <source>
        <dbReference type="Google" id="ProtNLM"/>
    </source>
</evidence>
<evidence type="ECO:0000256" key="5">
    <source>
        <dbReference type="ARBA" id="ARBA00022970"/>
    </source>
</evidence>
<evidence type="ECO:0000256" key="2">
    <source>
        <dbReference type="ARBA" id="ARBA00005974"/>
    </source>
</evidence>
<keyword evidence="7" id="KW-0496">Mitochondrion</keyword>
<keyword evidence="5" id="KW-0029">Amino-acid transport</keyword>